<proteinExistence type="predicted"/>
<keyword evidence="3" id="KW-1185">Reference proteome</keyword>
<feature type="non-terminal residue" evidence="2">
    <location>
        <position position="1"/>
    </location>
</feature>
<gene>
    <name evidence="2" type="ORF">SARC_10760</name>
</gene>
<feature type="region of interest" description="Disordered" evidence="1">
    <location>
        <begin position="21"/>
        <end position="89"/>
    </location>
</feature>
<dbReference type="EMBL" id="KQ242974">
    <property type="protein sequence ID" value="KNC76756.1"/>
    <property type="molecule type" value="Genomic_DNA"/>
</dbReference>
<feature type="compositionally biased region" description="Polar residues" evidence="1">
    <location>
        <begin position="106"/>
        <end position="117"/>
    </location>
</feature>
<name>A0A0L0FJV6_9EUKA</name>
<feature type="region of interest" description="Disordered" evidence="1">
    <location>
        <begin position="106"/>
        <end position="143"/>
    </location>
</feature>
<evidence type="ECO:0000256" key="1">
    <source>
        <dbReference type="SAM" id="MobiDB-lite"/>
    </source>
</evidence>
<sequence>KPELGRTSKSLSTVFREILSDQAFVPERKPPTETQLPHKQQHQVTPSQHHINTQHNQLNPSQHSHANPSQYPLGRTQGQQIPNFNLTQGSPMTATALQQLPGTTTAPQQQLLGNTTYPRPLNNGLEPLDNNATHTHTRTQGGMGLEGGFMMGNSADMNFKDGATSLPSVTGLRLPSDIMRVMDAEFGNLAAEGATRESAQSSVETENDFLSFLDRESNALPRLPHR</sequence>
<dbReference type="GeneID" id="25911264"/>
<feature type="compositionally biased region" description="Polar residues" evidence="1">
    <location>
        <begin position="32"/>
        <end position="89"/>
    </location>
</feature>
<evidence type="ECO:0000313" key="3">
    <source>
        <dbReference type="Proteomes" id="UP000054560"/>
    </source>
</evidence>
<evidence type="ECO:0000313" key="2">
    <source>
        <dbReference type="EMBL" id="KNC76756.1"/>
    </source>
</evidence>
<dbReference type="AlphaFoldDB" id="A0A0L0FJV6"/>
<protein>
    <submittedName>
        <fullName evidence="2">Uncharacterized protein</fullName>
    </submittedName>
</protein>
<dbReference type="RefSeq" id="XP_014150658.1">
    <property type="nucleotide sequence ID" value="XM_014295183.1"/>
</dbReference>
<dbReference type="Proteomes" id="UP000054560">
    <property type="component" value="Unassembled WGS sequence"/>
</dbReference>
<feature type="compositionally biased region" description="Polar residues" evidence="1">
    <location>
        <begin position="130"/>
        <end position="140"/>
    </location>
</feature>
<accession>A0A0L0FJV6</accession>
<reference evidence="2 3" key="1">
    <citation type="submission" date="2011-02" db="EMBL/GenBank/DDBJ databases">
        <title>The Genome Sequence of Sphaeroforma arctica JP610.</title>
        <authorList>
            <consortium name="The Broad Institute Genome Sequencing Platform"/>
            <person name="Russ C."/>
            <person name="Cuomo C."/>
            <person name="Young S.K."/>
            <person name="Zeng Q."/>
            <person name="Gargeya S."/>
            <person name="Alvarado L."/>
            <person name="Berlin A."/>
            <person name="Chapman S.B."/>
            <person name="Chen Z."/>
            <person name="Freedman E."/>
            <person name="Gellesch M."/>
            <person name="Goldberg J."/>
            <person name="Griggs A."/>
            <person name="Gujja S."/>
            <person name="Heilman E."/>
            <person name="Heiman D."/>
            <person name="Howarth C."/>
            <person name="Mehta T."/>
            <person name="Neiman D."/>
            <person name="Pearson M."/>
            <person name="Roberts A."/>
            <person name="Saif S."/>
            <person name="Shea T."/>
            <person name="Shenoy N."/>
            <person name="Sisk P."/>
            <person name="Stolte C."/>
            <person name="Sykes S."/>
            <person name="White J."/>
            <person name="Yandava C."/>
            <person name="Burger G."/>
            <person name="Gray M.W."/>
            <person name="Holland P.W.H."/>
            <person name="King N."/>
            <person name="Lang F.B.F."/>
            <person name="Roger A.J."/>
            <person name="Ruiz-Trillo I."/>
            <person name="Haas B."/>
            <person name="Nusbaum C."/>
            <person name="Birren B."/>
        </authorList>
    </citation>
    <scope>NUCLEOTIDE SEQUENCE [LARGE SCALE GENOMIC DNA]</scope>
    <source>
        <strain evidence="2 3">JP610</strain>
    </source>
</reference>
<organism evidence="2 3">
    <name type="scientific">Sphaeroforma arctica JP610</name>
    <dbReference type="NCBI Taxonomy" id="667725"/>
    <lineage>
        <taxon>Eukaryota</taxon>
        <taxon>Ichthyosporea</taxon>
        <taxon>Ichthyophonida</taxon>
        <taxon>Sphaeroforma</taxon>
    </lineage>
</organism>